<dbReference type="STRING" id="340021.TM5383_01901"/>
<sequence>MFVCPTSNYLKLRSALSYGVGVMRGKVLALLLLLLAAPVSAEPLKLLAFGDSLTHGYGLPQGDGFVPQMEAWLRAEGLDVAVTNAGVSGDTTAGGLSRIDWTLAEPFDAMILTLGGNDLLRGTAPEVTRANMDGILQAVQGAGLKVLLIGMPAPGNYGPEYEAAFNAIWPELSAQYGTAYVPSFFIGLPDDDPAKLRGLFQPDGIHPNAEGVALIVEGLGPEVAKLLVE</sequence>
<dbReference type="GO" id="GO:0004622">
    <property type="term" value="F:phosphatidylcholine lysophospholipase activity"/>
    <property type="evidence" value="ECO:0007669"/>
    <property type="project" value="TreeGrafter"/>
</dbReference>
<dbReference type="EMBL" id="CYSF01000007">
    <property type="protein sequence ID" value="CUH84689.1"/>
    <property type="molecule type" value="Genomic_DNA"/>
</dbReference>
<evidence type="ECO:0000259" key="1">
    <source>
        <dbReference type="Pfam" id="PF13472"/>
    </source>
</evidence>
<feature type="domain" description="SGNH hydrolase-type esterase" evidence="1">
    <location>
        <begin position="48"/>
        <end position="213"/>
    </location>
</feature>
<dbReference type="InterPro" id="IPR051532">
    <property type="entry name" value="Ester_Hydrolysis_Enzymes"/>
</dbReference>
<dbReference type="SUPFAM" id="SSF52266">
    <property type="entry name" value="SGNH hydrolase"/>
    <property type="match status" value="1"/>
</dbReference>
<evidence type="ECO:0000313" key="2">
    <source>
        <dbReference type="EMBL" id="CUH84689.1"/>
    </source>
</evidence>
<dbReference type="Gene3D" id="3.40.50.1110">
    <property type="entry name" value="SGNH hydrolase"/>
    <property type="match status" value="1"/>
</dbReference>
<dbReference type="InterPro" id="IPR036514">
    <property type="entry name" value="SGNH_hydro_sf"/>
</dbReference>
<evidence type="ECO:0000313" key="3">
    <source>
        <dbReference type="Proteomes" id="UP000051681"/>
    </source>
</evidence>
<organism evidence="2 3">
    <name type="scientific">Thalassovita mediterranea</name>
    <dbReference type="NCBI Taxonomy" id="340021"/>
    <lineage>
        <taxon>Bacteria</taxon>
        <taxon>Pseudomonadati</taxon>
        <taxon>Pseudomonadota</taxon>
        <taxon>Alphaproteobacteria</taxon>
        <taxon>Rhodobacterales</taxon>
        <taxon>Roseobacteraceae</taxon>
        <taxon>Thalassovita</taxon>
    </lineage>
</organism>
<dbReference type="EC" id="3.1.1.1" evidence="2"/>
<dbReference type="CDD" id="cd01822">
    <property type="entry name" value="Lysophospholipase_L1_like"/>
    <property type="match status" value="1"/>
</dbReference>
<dbReference type="AlphaFoldDB" id="A0A0P1GPY7"/>
<dbReference type="PANTHER" id="PTHR30383">
    <property type="entry name" value="THIOESTERASE 1/PROTEASE 1/LYSOPHOSPHOLIPASE L1"/>
    <property type="match status" value="1"/>
</dbReference>
<dbReference type="Pfam" id="PF13472">
    <property type="entry name" value="Lipase_GDSL_2"/>
    <property type="match status" value="1"/>
</dbReference>
<dbReference type="PANTHER" id="PTHR30383:SF24">
    <property type="entry name" value="THIOESTERASE 1_PROTEASE 1_LYSOPHOSPHOLIPASE L1"/>
    <property type="match status" value="1"/>
</dbReference>
<gene>
    <name evidence="2" type="primary">tesA</name>
    <name evidence="2" type="ORF">TM5383_01901</name>
</gene>
<reference evidence="2 3" key="1">
    <citation type="submission" date="2015-09" db="EMBL/GenBank/DDBJ databases">
        <authorList>
            <consortium name="Swine Surveillance"/>
        </authorList>
    </citation>
    <scope>NUCLEOTIDE SEQUENCE [LARGE SCALE GENOMIC DNA]</scope>
    <source>
        <strain evidence="2 3">CECT 8383</strain>
    </source>
</reference>
<keyword evidence="3" id="KW-1185">Reference proteome</keyword>
<dbReference type="GO" id="GO:0106435">
    <property type="term" value="F:carboxylesterase activity"/>
    <property type="evidence" value="ECO:0007669"/>
    <property type="project" value="UniProtKB-EC"/>
</dbReference>
<keyword evidence="2" id="KW-0378">Hydrolase</keyword>
<name>A0A0P1GPY7_9RHOB</name>
<dbReference type="Proteomes" id="UP000051681">
    <property type="component" value="Unassembled WGS sequence"/>
</dbReference>
<proteinExistence type="predicted"/>
<protein>
    <submittedName>
        <fullName evidence="2">Esterase TesA</fullName>
        <ecNumber evidence="2">3.1.1.1</ecNumber>
    </submittedName>
</protein>
<dbReference type="InterPro" id="IPR013830">
    <property type="entry name" value="SGNH_hydro"/>
</dbReference>
<accession>A0A0P1GPY7</accession>